<evidence type="ECO:0000313" key="1">
    <source>
        <dbReference type="EMBL" id="GBE94235.1"/>
    </source>
</evidence>
<proteinExistence type="predicted"/>
<dbReference type="GO" id="GO:0016740">
    <property type="term" value="F:transferase activity"/>
    <property type="evidence" value="ECO:0007669"/>
    <property type="project" value="UniProtKB-KW"/>
</dbReference>
<name>A0A2H6LLY8_9NOSO</name>
<protein>
    <submittedName>
        <fullName evidence="1">Glutathione S-transferase</fullName>
    </submittedName>
</protein>
<dbReference type="Proteomes" id="UP000236527">
    <property type="component" value="Unassembled WGS sequence"/>
</dbReference>
<keyword evidence="1" id="KW-0808">Transferase</keyword>
<keyword evidence="2" id="KW-1185">Reference proteome</keyword>
<accession>A0A2H6LLY8</accession>
<comment type="caution">
    <text evidence="1">The sequence shown here is derived from an EMBL/GenBank/DDBJ whole genome shotgun (WGS) entry which is preliminary data.</text>
</comment>
<dbReference type="AlphaFoldDB" id="A0A2H6LLY8"/>
<dbReference type="EMBL" id="BDGE01000073">
    <property type="protein sequence ID" value="GBE94235.1"/>
    <property type="molecule type" value="Genomic_DNA"/>
</dbReference>
<sequence>MTDTKIKKKGKSLPPKLIIGLGKFVWTTLWHIMMSRLAPRNKSGEYIRPDSQFRNVVSQAEANIYQPATGR</sequence>
<organism evidence="1 2">
    <name type="scientific">Nostoc cycadae WK-1</name>
    <dbReference type="NCBI Taxonomy" id="1861711"/>
    <lineage>
        <taxon>Bacteria</taxon>
        <taxon>Bacillati</taxon>
        <taxon>Cyanobacteriota</taxon>
        <taxon>Cyanophyceae</taxon>
        <taxon>Nostocales</taxon>
        <taxon>Nostocaceae</taxon>
        <taxon>Nostoc</taxon>
    </lineage>
</organism>
<evidence type="ECO:0000313" key="2">
    <source>
        <dbReference type="Proteomes" id="UP000236527"/>
    </source>
</evidence>
<gene>
    <name evidence="1" type="ORF">NCWK1_4006</name>
</gene>
<reference evidence="2" key="1">
    <citation type="journal article" date="2018" name="Genome Announc.">
        <title>Draft Genome Sequence of the Nitrogen-Fixing and Hormogonia-Inducing Cyanobacterium Nostoc cycadae Strain WK-1, Isolated from the Coralloid Roots of Cycas revoluta.</title>
        <authorList>
            <person name="Kanesaki Y."/>
            <person name="Hirose M."/>
            <person name="Hirose Y."/>
            <person name="Fujisawa T."/>
            <person name="Nakamura Y."/>
            <person name="Watanabe S."/>
            <person name="Matsunaga S."/>
            <person name="Uchida H."/>
            <person name="Murakami A."/>
        </authorList>
    </citation>
    <scope>NUCLEOTIDE SEQUENCE [LARGE SCALE GENOMIC DNA]</scope>
    <source>
        <strain evidence="2">WK-1</strain>
    </source>
</reference>